<proteinExistence type="predicted"/>
<dbReference type="EMBL" id="VJYJ02000343">
    <property type="protein sequence ID" value="MQS08145.1"/>
    <property type="molecule type" value="Genomic_DNA"/>
</dbReference>
<feature type="non-terminal residue" evidence="2">
    <location>
        <position position="299"/>
    </location>
</feature>
<reference evidence="2" key="1">
    <citation type="submission" date="2019-10" db="EMBL/GenBank/DDBJ databases">
        <title>Streptomyces sp. nov., a novel actinobacterium isolated from alkaline environment.</title>
        <authorList>
            <person name="Golinska P."/>
        </authorList>
    </citation>
    <scope>NUCLEOTIDE SEQUENCE</scope>
    <source>
        <strain evidence="2">IF17</strain>
    </source>
</reference>
<keyword evidence="1" id="KW-0472">Membrane</keyword>
<accession>A0A646ID94</accession>
<keyword evidence="1" id="KW-0812">Transmembrane</keyword>
<dbReference type="AlphaFoldDB" id="A0A646ID94"/>
<gene>
    <name evidence="2" type="ORF">FNX48_013455</name>
</gene>
<name>A0A646ID94_9ACTN</name>
<sequence>MREVIRSHRGPLWPLLVVVALTVVVTGPVHRAQTEAEARATSEGAQRSLTVWEGPAAEGETERDGVRADLLTGARLAEIAELPGVRTVVARGSGIGEAYPGAVPEAGNATEPMMLRMLPWTDDLALRAGEPPGLTGVVLPDGFDGRSAEELLGERLVFRHTPVVWEGDPDGVESGRGREPVDLELTVVGVHGGPTSPAEGGPWGYMTSGIVEALHLAERPRSEQGFESARVEAYSPDDVDRLLEELSATGLGVEPTAVELRRLAPPMDVAAVWTRVAPWAVFGLAMLAGLLMGAARMAA</sequence>
<protein>
    <submittedName>
        <fullName evidence="2">Uncharacterized protein</fullName>
    </submittedName>
</protein>
<organism evidence="2">
    <name type="scientific">Streptomyces alkaliphilus</name>
    <dbReference type="NCBI Taxonomy" id="1472722"/>
    <lineage>
        <taxon>Bacteria</taxon>
        <taxon>Bacillati</taxon>
        <taxon>Actinomycetota</taxon>
        <taxon>Actinomycetes</taxon>
        <taxon>Kitasatosporales</taxon>
        <taxon>Streptomycetaceae</taxon>
        <taxon>Streptomyces</taxon>
    </lineage>
</organism>
<comment type="caution">
    <text evidence="2">The sequence shown here is derived from an EMBL/GenBank/DDBJ whole genome shotgun (WGS) entry which is preliminary data.</text>
</comment>
<keyword evidence="1" id="KW-1133">Transmembrane helix</keyword>
<evidence type="ECO:0000256" key="1">
    <source>
        <dbReference type="SAM" id="Phobius"/>
    </source>
</evidence>
<dbReference type="Proteomes" id="UP000315516">
    <property type="component" value="Unassembled WGS sequence"/>
</dbReference>
<evidence type="ECO:0000313" key="2">
    <source>
        <dbReference type="EMBL" id="MQS08145.1"/>
    </source>
</evidence>
<feature type="transmembrane region" description="Helical" evidence="1">
    <location>
        <begin position="276"/>
        <end position="295"/>
    </location>
</feature>